<name>A0A1V9EE95_9BACT</name>
<evidence type="ECO:0000256" key="1">
    <source>
        <dbReference type="SAM" id="Phobius"/>
    </source>
</evidence>
<feature type="transmembrane region" description="Helical" evidence="1">
    <location>
        <begin position="99"/>
        <end position="119"/>
    </location>
</feature>
<sequence>MTQQNNDMSTPFTEVVTNKMKKQDEQIASLQEKTNAIPGITNEISDFKKQLTEVKVAITAIRFPTRQMEELSGKLVTSVTLLKQPVENKVLHHHHFDKIIIITAVLFVILCLTFCGWYNTSQKIDQYRANDYKYRFLKLKSDPAVHRLLLSTDSLHQNNPGFVDELLHGEDSVRKMIQQLVDAKEREVSDLKNKLK</sequence>
<dbReference type="OrthoDB" id="658912at2"/>
<evidence type="ECO:0000313" key="2">
    <source>
        <dbReference type="EMBL" id="OQP44245.1"/>
    </source>
</evidence>
<protein>
    <submittedName>
        <fullName evidence="2">Uncharacterized protein</fullName>
    </submittedName>
</protein>
<keyword evidence="1" id="KW-0472">Membrane</keyword>
<reference evidence="3" key="1">
    <citation type="submission" date="2016-04" db="EMBL/GenBank/DDBJ databases">
        <authorList>
            <person name="Chen L."/>
            <person name="Zhuang W."/>
            <person name="Wang G."/>
        </authorList>
    </citation>
    <scope>NUCLEOTIDE SEQUENCE [LARGE SCALE GENOMIC DNA]</scope>
    <source>
        <strain evidence="3">17621</strain>
    </source>
</reference>
<dbReference type="AlphaFoldDB" id="A0A1V9EE95"/>
<dbReference type="Proteomes" id="UP000192610">
    <property type="component" value="Unassembled WGS sequence"/>
</dbReference>
<accession>A0A1V9EE95</accession>
<evidence type="ECO:0000313" key="3">
    <source>
        <dbReference type="Proteomes" id="UP000192610"/>
    </source>
</evidence>
<dbReference type="STRING" id="354355.SAMN05660816_02847"/>
<gene>
    <name evidence="2" type="ORF">A4H97_33370</name>
</gene>
<dbReference type="RefSeq" id="WP_081202979.1">
    <property type="nucleotide sequence ID" value="NZ_FOCZ01000004.1"/>
</dbReference>
<keyword evidence="1" id="KW-1133">Transmembrane helix</keyword>
<keyword evidence="3" id="KW-1185">Reference proteome</keyword>
<dbReference type="EMBL" id="LVXG01000035">
    <property type="protein sequence ID" value="OQP44245.1"/>
    <property type="molecule type" value="Genomic_DNA"/>
</dbReference>
<organism evidence="2 3">
    <name type="scientific">Niastella yeongjuensis</name>
    <dbReference type="NCBI Taxonomy" id="354355"/>
    <lineage>
        <taxon>Bacteria</taxon>
        <taxon>Pseudomonadati</taxon>
        <taxon>Bacteroidota</taxon>
        <taxon>Chitinophagia</taxon>
        <taxon>Chitinophagales</taxon>
        <taxon>Chitinophagaceae</taxon>
        <taxon>Niastella</taxon>
    </lineage>
</organism>
<proteinExistence type="predicted"/>
<comment type="caution">
    <text evidence="2">The sequence shown here is derived from an EMBL/GenBank/DDBJ whole genome shotgun (WGS) entry which is preliminary data.</text>
</comment>
<keyword evidence="1" id="KW-0812">Transmembrane</keyword>